<keyword evidence="10" id="KW-0234">DNA repair</keyword>
<dbReference type="SUPFAM" id="SSF46689">
    <property type="entry name" value="Homeodomain-like"/>
    <property type="match status" value="1"/>
</dbReference>
<keyword evidence="8" id="KW-0010">Activator</keyword>
<evidence type="ECO:0000256" key="10">
    <source>
        <dbReference type="ARBA" id="ARBA00023204"/>
    </source>
</evidence>
<keyword evidence="5 16" id="KW-0808">Transferase</keyword>
<keyword evidence="16" id="KW-0238">DNA-binding</keyword>
<evidence type="ECO:0000256" key="12">
    <source>
        <dbReference type="PIRSR" id="PIRSR000409-1"/>
    </source>
</evidence>
<dbReference type="InterPro" id="IPR016221">
    <property type="entry name" value="Bifunct_regulatory_prot_Ada"/>
</dbReference>
<reference evidence="16 17" key="1">
    <citation type="submission" date="2019-10" db="EMBL/GenBank/DDBJ databases">
        <title>Draft whole-genome sequence of the purple nonsulfur photosynthetic bacterium Roseospira navarrensis DSM 15114.</title>
        <authorList>
            <person name="Kyndt J.A."/>
            <person name="Meyer T.E."/>
        </authorList>
    </citation>
    <scope>NUCLEOTIDE SEQUENCE [LARGE SCALE GENOMIC DNA]</scope>
    <source>
        <strain evidence="16 17">DSM 15114</strain>
    </source>
</reference>
<evidence type="ECO:0000313" key="17">
    <source>
        <dbReference type="Proteomes" id="UP000434582"/>
    </source>
</evidence>
<dbReference type="GO" id="GO:0008270">
    <property type="term" value="F:zinc ion binding"/>
    <property type="evidence" value="ECO:0007669"/>
    <property type="project" value="InterPro"/>
</dbReference>
<dbReference type="NCBIfam" id="NF011964">
    <property type="entry name" value="PRK15435.1"/>
    <property type="match status" value="1"/>
</dbReference>
<dbReference type="InterPro" id="IPR036217">
    <property type="entry name" value="MethylDNA_cys_MeTrfase_DNAb"/>
</dbReference>
<dbReference type="Proteomes" id="UP000434582">
    <property type="component" value="Unassembled WGS sequence"/>
</dbReference>
<feature type="binding site" evidence="13">
    <location>
        <position position="40"/>
    </location>
    <ligand>
        <name>Zn(2+)</name>
        <dbReference type="ChEBI" id="CHEBI:29105"/>
    </ligand>
</feature>
<dbReference type="PIRSF" id="PIRSF000409">
    <property type="entry name" value="Ada"/>
    <property type="match status" value="1"/>
</dbReference>
<dbReference type="GO" id="GO:0003908">
    <property type="term" value="F:methylated-DNA-[protein]-cysteine S-methyltransferase activity"/>
    <property type="evidence" value="ECO:0007669"/>
    <property type="project" value="UniProtKB-EC"/>
</dbReference>
<feature type="binding site" evidence="13">
    <location>
        <position position="44"/>
    </location>
    <ligand>
        <name>Zn(2+)</name>
        <dbReference type="ChEBI" id="CHEBI:29105"/>
    </ligand>
</feature>
<dbReference type="PANTHER" id="PTHR10815">
    <property type="entry name" value="METHYLATED-DNA--PROTEIN-CYSTEINE METHYLTRANSFERASE"/>
    <property type="match status" value="1"/>
</dbReference>
<dbReference type="InterPro" id="IPR014048">
    <property type="entry name" value="MethylDNA_cys_MeTrfase_DNA-bd"/>
</dbReference>
<dbReference type="SUPFAM" id="SSF46767">
    <property type="entry name" value="Methylated DNA-protein cysteine methyltransferase, C-terminal domain"/>
    <property type="match status" value="1"/>
</dbReference>
<evidence type="ECO:0000256" key="7">
    <source>
        <dbReference type="ARBA" id="ARBA00023015"/>
    </source>
</evidence>
<evidence type="ECO:0000256" key="1">
    <source>
        <dbReference type="ARBA" id="ARBA00001286"/>
    </source>
</evidence>
<evidence type="ECO:0000256" key="13">
    <source>
        <dbReference type="PIRSR" id="PIRSR000409-3"/>
    </source>
</evidence>
<gene>
    <name evidence="16" type="primary">ada</name>
    <name evidence="16" type="ORF">GHC57_13345</name>
</gene>
<name>A0A7X1ZGB5_9PROT</name>
<dbReference type="Pfam" id="PF02805">
    <property type="entry name" value="Ada_Zn_binding"/>
    <property type="match status" value="1"/>
</dbReference>
<dbReference type="InterPro" id="IPR018060">
    <property type="entry name" value="HTH_AraC"/>
</dbReference>
<dbReference type="CDD" id="cd06445">
    <property type="entry name" value="ATase"/>
    <property type="match status" value="1"/>
</dbReference>
<evidence type="ECO:0000259" key="15">
    <source>
        <dbReference type="PROSITE" id="PS01124"/>
    </source>
</evidence>
<evidence type="ECO:0000256" key="4">
    <source>
        <dbReference type="ARBA" id="ARBA00022603"/>
    </source>
</evidence>
<dbReference type="GO" id="GO:0006281">
    <property type="term" value="P:DNA repair"/>
    <property type="evidence" value="ECO:0007669"/>
    <property type="project" value="UniProtKB-KW"/>
</dbReference>
<keyword evidence="7" id="KW-0805">Transcription regulation</keyword>
<evidence type="ECO:0000256" key="3">
    <source>
        <dbReference type="ARBA" id="ARBA00011918"/>
    </source>
</evidence>
<dbReference type="PROSITE" id="PS01124">
    <property type="entry name" value="HTH_ARAC_FAMILY_2"/>
    <property type="match status" value="1"/>
</dbReference>
<feature type="region of interest" description="Disordered" evidence="14">
    <location>
        <begin position="353"/>
        <end position="373"/>
    </location>
</feature>
<comment type="catalytic activity">
    <reaction evidence="1">
        <text>a 4-O-methyl-thymidine in DNA + L-cysteinyl-[protein] = a thymidine in DNA + S-methyl-L-cysteinyl-[protein]</text>
        <dbReference type="Rhea" id="RHEA:53428"/>
        <dbReference type="Rhea" id="RHEA-COMP:10131"/>
        <dbReference type="Rhea" id="RHEA-COMP:10132"/>
        <dbReference type="Rhea" id="RHEA-COMP:13555"/>
        <dbReference type="Rhea" id="RHEA-COMP:13556"/>
        <dbReference type="ChEBI" id="CHEBI:29950"/>
        <dbReference type="ChEBI" id="CHEBI:82612"/>
        <dbReference type="ChEBI" id="CHEBI:137386"/>
        <dbReference type="ChEBI" id="CHEBI:137387"/>
        <dbReference type="EC" id="2.1.1.63"/>
    </reaction>
</comment>
<comment type="catalytic activity">
    <reaction evidence="11">
        <text>a 6-O-methyl-2'-deoxyguanosine in DNA + L-cysteinyl-[protein] = S-methyl-L-cysteinyl-[protein] + a 2'-deoxyguanosine in DNA</text>
        <dbReference type="Rhea" id="RHEA:24000"/>
        <dbReference type="Rhea" id="RHEA-COMP:10131"/>
        <dbReference type="Rhea" id="RHEA-COMP:10132"/>
        <dbReference type="Rhea" id="RHEA-COMP:11367"/>
        <dbReference type="Rhea" id="RHEA-COMP:11368"/>
        <dbReference type="ChEBI" id="CHEBI:29950"/>
        <dbReference type="ChEBI" id="CHEBI:82612"/>
        <dbReference type="ChEBI" id="CHEBI:85445"/>
        <dbReference type="ChEBI" id="CHEBI:85448"/>
        <dbReference type="EC" id="2.1.1.63"/>
    </reaction>
</comment>
<keyword evidence="13" id="KW-0862">Zinc</keyword>
<dbReference type="SMART" id="SM00342">
    <property type="entry name" value="HTH_ARAC"/>
    <property type="match status" value="1"/>
</dbReference>
<sequence>MAAAASQDARAEARWQAVQARRPAADDGFVYAVATTGIFCRPGCASRRPRREHVRFFDTAEAAVAAGFRPCRRCRPDHGAADPQAEAVARARRRLEADPDEPCLADLAAEAGLSPGHFRRVFQARVGLSPKQYAKAVRADRLRAALETGATVTDAIFDAGYGGTARAHADAAAGLGMTASAYRKGGAGEVIDHAQADCRLGRVLVAATPRGLCAVAFGDDDGALVADLRARFPRATLQAGGPAARAVLPTVVRLVAAPEEGGWDGAPDPPPLDLRGTAFQMRVWAELRRIPPGQTRTYAELAAAVGQPSATRAVANACGSNPVAAVVPCHRVVRSDGGLGGYRWGLARKRALLDGEAEADRDDEDWEAGADRG</sequence>
<dbReference type="SUPFAM" id="SSF53155">
    <property type="entry name" value="Methylated DNA-protein cysteine methyltransferase domain"/>
    <property type="match status" value="1"/>
</dbReference>
<feature type="active site" description="Nucleophile; methyl group acceptor from either O6-methylguanine or O4-methylthymine" evidence="12">
    <location>
        <position position="329"/>
    </location>
</feature>
<dbReference type="EMBL" id="WIVE01000045">
    <property type="protein sequence ID" value="MQX37504.1"/>
    <property type="molecule type" value="Genomic_DNA"/>
</dbReference>
<dbReference type="InterPro" id="IPR009057">
    <property type="entry name" value="Homeodomain-like_sf"/>
</dbReference>
<dbReference type="EC" id="2.1.1.63" evidence="3"/>
<dbReference type="InterPro" id="IPR035451">
    <property type="entry name" value="Ada-like_dom_sf"/>
</dbReference>
<dbReference type="PANTHER" id="PTHR10815:SF14">
    <property type="entry name" value="BIFUNCTIONAL TRANSCRIPTIONAL ACTIVATOR_DNA REPAIR ENZYME ADA"/>
    <property type="match status" value="1"/>
</dbReference>
<keyword evidence="4 16" id="KW-0489">Methyltransferase</keyword>
<dbReference type="GO" id="GO:0032259">
    <property type="term" value="P:methylation"/>
    <property type="evidence" value="ECO:0007669"/>
    <property type="project" value="UniProtKB-KW"/>
</dbReference>
<keyword evidence="9" id="KW-0804">Transcription</keyword>
<dbReference type="Gene3D" id="3.30.160.70">
    <property type="entry name" value="Methylated DNA-protein cysteine methyltransferase domain"/>
    <property type="match status" value="1"/>
</dbReference>
<dbReference type="InterPro" id="IPR036388">
    <property type="entry name" value="WH-like_DNA-bd_sf"/>
</dbReference>
<evidence type="ECO:0000256" key="14">
    <source>
        <dbReference type="SAM" id="MobiDB-lite"/>
    </source>
</evidence>
<dbReference type="Gene3D" id="1.10.10.10">
    <property type="entry name" value="Winged helix-like DNA-binding domain superfamily/Winged helix DNA-binding domain"/>
    <property type="match status" value="1"/>
</dbReference>
<feature type="compositionally biased region" description="Acidic residues" evidence="14">
    <location>
        <begin position="355"/>
        <end position="373"/>
    </location>
</feature>
<evidence type="ECO:0000256" key="8">
    <source>
        <dbReference type="ARBA" id="ARBA00023159"/>
    </source>
</evidence>
<comment type="cofactor">
    <cofactor evidence="13">
        <name>Zn(2+)</name>
        <dbReference type="ChEBI" id="CHEBI:29105"/>
    </cofactor>
    <text evidence="13">Binds 1 zinc ion per subunit.</text>
</comment>
<dbReference type="Pfam" id="PF01035">
    <property type="entry name" value="DNA_binding_1"/>
    <property type="match status" value="1"/>
</dbReference>
<organism evidence="16 17">
    <name type="scientific">Roseospira navarrensis</name>
    <dbReference type="NCBI Taxonomy" id="140058"/>
    <lineage>
        <taxon>Bacteria</taxon>
        <taxon>Pseudomonadati</taxon>
        <taxon>Pseudomonadota</taxon>
        <taxon>Alphaproteobacteria</taxon>
        <taxon>Rhodospirillales</taxon>
        <taxon>Rhodospirillaceae</taxon>
        <taxon>Roseospira</taxon>
    </lineage>
</organism>
<dbReference type="Gene3D" id="1.10.10.60">
    <property type="entry name" value="Homeodomain-like"/>
    <property type="match status" value="1"/>
</dbReference>
<dbReference type="GO" id="GO:0043565">
    <property type="term" value="F:sequence-specific DNA binding"/>
    <property type="evidence" value="ECO:0007669"/>
    <property type="project" value="InterPro"/>
</dbReference>
<dbReference type="InterPro" id="IPR004026">
    <property type="entry name" value="Ada_DNA_repair_Zn-bd"/>
</dbReference>
<protein>
    <recommendedName>
        <fullName evidence="3">methylated-DNA--[protein]-cysteine S-methyltransferase</fullName>
        <ecNumber evidence="3">2.1.1.63</ecNumber>
    </recommendedName>
</protein>
<feature type="binding site" evidence="13">
    <location>
        <position position="74"/>
    </location>
    <ligand>
        <name>Zn(2+)</name>
        <dbReference type="ChEBI" id="CHEBI:29105"/>
    </ligand>
</feature>
<comment type="caution">
    <text evidence="16">The sequence shown here is derived from an EMBL/GenBank/DDBJ whole genome shotgun (WGS) entry which is preliminary data.</text>
</comment>
<keyword evidence="17" id="KW-1185">Reference proteome</keyword>
<feature type="domain" description="HTH araC/xylS-type" evidence="15">
    <location>
        <begin position="89"/>
        <end position="185"/>
    </location>
</feature>
<comment type="similarity">
    <text evidence="2">Belongs to the MGMT family.</text>
</comment>
<dbReference type="GO" id="GO:0003700">
    <property type="term" value="F:DNA-binding transcription factor activity"/>
    <property type="evidence" value="ECO:0007669"/>
    <property type="project" value="InterPro"/>
</dbReference>
<dbReference type="FunFam" id="1.10.10.10:FF:000214">
    <property type="entry name" value="Methylated-DNA--protein-cysteine methyltransferase"/>
    <property type="match status" value="1"/>
</dbReference>
<evidence type="ECO:0000313" key="16">
    <source>
        <dbReference type="EMBL" id="MQX37504.1"/>
    </source>
</evidence>
<dbReference type="InterPro" id="IPR036631">
    <property type="entry name" value="MGMT_N_sf"/>
</dbReference>
<evidence type="ECO:0000256" key="11">
    <source>
        <dbReference type="ARBA" id="ARBA00049348"/>
    </source>
</evidence>
<evidence type="ECO:0000256" key="2">
    <source>
        <dbReference type="ARBA" id="ARBA00008711"/>
    </source>
</evidence>
<dbReference type="OrthoDB" id="9802228at2"/>
<feature type="binding site" evidence="13">
    <location>
        <position position="71"/>
    </location>
    <ligand>
        <name>Zn(2+)</name>
        <dbReference type="ChEBI" id="CHEBI:29105"/>
    </ligand>
</feature>
<dbReference type="Pfam" id="PF12833">
    <property type="entry name" value="HTH_18"/>
    <property type="match status" value="1"/>
</dbReference>
<feature type="active site" description="Nucleophile; methyl group acceptor from methylphosphotriester" evidence="12">
    <location>
        <position position="40"/>
    </location>
</feature>
<keyword evidence="6" id="KW-0227">DNA damage</keyword>
<evidence type="ECO:0000256" key="5">
    <source>
        <dbReference type="ARBA" id="ARBA00022679"/>
    </source>
</evidence>
<evidence type="ECO:0000256" key="9">
    <source>
        <dbReference type="ARBA" id="ARBA00023163"/>
    </source>
</evidence>
<dbReference type="InterPro" id="IPR001497">
    <property type="entry name" value="MethylDNA_cys_MeTrfase_AS"/>
</dbReference>
<dbReference type="AlphaFoldDB" id="A0A7X1ZGB5"/>
<evidence type="ECO:0000256" key="6">
    <source>
        <dbReference type="ARBA" id="ARBA00022763"/>
    </source>
</evidence>
<dbReference type="PROSITE" id="PS00374">
    <property type="entry name" value="MGMT"/>
    <property type="match status" value="1"/>
</dbReference>
<accession>A0A7X1ZGB5</accession>
<dbReference type="Gene3D" id="3.40.10.10">
    <property type="entry name" value="DNA Methylphosphotriester Repair Domain"/>
    <property type="match status" value="1"/>
</dbReference>
<keyword evidence="13" id="KW-0479">Metal-binding</keyword>
<dbReference type="SUPFAM" id="SSF57884">
    <property type="entry name" value="Ada DNA repair protein, N-terminal domain (N-Ada 10)"/>
    <property type="match status" value="1"/>
</dbReference>
<dbReference type="NCBIfam" id="TIGR00589">
    <property type="entry name" value="ogt"/>
    <property type="match status" value="1"/>
</dbReference>
<proteinExistence type="inferred from homology"/>